<feature type="transmembrane region" description="Helical" evidence="3">
    <location>
        <begin position="781"/>
        <end position="802"/>
    </location>
</feature>
<dbReference type="SMART" id="SM00028">
    <property type="entry name" value="TPR"/>
    <property type="match status" value="1"/>
</dbReference>
<evidence type="ECO:0000256" key="1">
    <source>
        <dbReference type="PROSITE-ProRule" id="PRU00339"/>
    </source>
</evidence>
<dbReference type="PANTHER" id="PTHR40940:SF2">
    <property type="entry name" value="BATD"/>
    <property type="match status" value="1"/>
</dbReference>
<accession>A0A9D9J0M8</accession>
<dbReference type="EMBL" id="JADILY010000137">
    <property type="protein sequence ID" value="MBO8482157.1"/>
    <property type="molecule type" value="Genomic_DNA"/>
</dbReference>
<dbReference type="SMART" id="SM00287">
    <property type="entry name" value="SH3b"/>
    <property type="match status" value="1"/>
</dbReference>
<proteinExistence type="predicted"/>
<organism evidence="6 7">
    <name type="scientific">Candidatus Merdivivens faecigallinarum</name>
    <dbReference type="NCBI Taxonomy" id="2840871"/>
    <lineage>
        <taxon>Bacteria</taxon>
        <taxon>Pseudomonadati</taxon>
        <taxon>Bacteroidota</taxon>
        <taxon>Bacteroidia</taxon>
        <taxon>Bacteroidales</taxon>
        <taxon>Muribaculaceae</taxon>
        <taxon>Muribaculaceae incertae sedis</taxon>
        <taxon>Candidatus Merdivivens</taxon>
    </lineage>
</organism>
<keyword evidence="4" id="KW-0732">Signal</keyword>
<dbReference type="Pfam" id="PF08239">
    <property type="entry name" value="SH3_3"/>
    <property type="match status" value="1"/>
</dbReference>
<name>A0A9D9J0M8_9BACT</name>
<dbReference type="PANTHER" id="PTHR40940">
    <property type="entry name" value="PROTEIN BATD-RELATED"/>
    <property type="match status" value="1"/>
</dbReference>
<feature type="region of interest" description="Disordered" evidence="2">
    <location>
        <begin position="130"/>
        <end position="150"/>
    </location>
</feature>
<sequence length="873" mass="95048">MINRLKLTMLLAFMAICFPLFSQNLSVQAPRVVAVGERFSVVFSAEGSKVEDFKWEPGGDFNLVWGPVAGYSTSYVNNNGKSSRTETHTFSYVIEAKKEGRCSIPSASAVISGKECSSSEVSIEVIAASAPSSGGSTSGETSSGQTSRTSSDDVFISLSLNKKKVVVGEPIIATLKLYTNADLSGVESPQFPVFNGFWSQEIDAPVNLDFQRENVGGRLYQSALLRRYMIIPQQSGSLVIEPAEMVAVVIERNSPRGGASIFDSFFDNYQSIRKRLRTESITVDVSPLPSGAPESFKGGVGKFSMEVSVNKDTLKTHEAATLNVSITGTGNIVLTEPPQVSFPADFESYDVKTLSYGNSGKNPLTSGVRSYEYPFIPRSTGTFDLEPVEYTYYDIQSRKYVTLRSKPIRLTVLQGEEDKGGVFAPGVNRQSVKNLNEDIRFIATGEPGFRRSGHFFIASPAFYILTGAVIAVFAIVLTAGRKLIKRNSDLVSVRNRKATKMALKRLHAAGEYLKGGMYSAFYEELHKALLGYVSDKLSMAAVDMTKENIAGGLAGRGVDESTRDAFLGLIDACEFARYSPDAGNDAMQNHYNEAVNVISKIDGMIKARKNGRSAGVRTAVLVFALALAGAGTVHAESAADNPMDAWAAANADYEDGDWAGAIEKYGSVLSAGYESDRLYYNMGNAYYKSGNLPYAILNYERALKLNPSFEDARNNLEMANGFTVDRIEKVPDFILKTWVDNLGLSMSSDGWAVLFIVLFAASAVVFLIFFFVRAVRAGKAALFVTGTVLFVFSLISLSFSFARKADYMSEDYGIVVSAVSSVRSSPSDENTKSLFVLHEGTKVEILEVLGDWSKVEIADGRQGWMEGKDIETI</sequence>
<feature type="chain" id="PRO_5039622421" evidence="4">
    <location>
        <begin position="23"/>
        <end position="873"/>
    </location>
</feature>
<dbReference type="InterPro" id="IPR025738">
    <property type="entry name" value="BatD"/>
</dbReference>
<dbReference type="InterPro" id="IPR003646">
    <property type="entry name" value="SH3-like_bac-type"/>
</dbReference>
<feature type="repeat" description="TPR" evidence="1">
    <location>
        <begin position="676"/>
        <end position="709"/>
    </location>
</feature>
<dbReference type="AlphaFoldDB" id="A0A9D9J0M8"/>
<feature type="domain" description="SH3b" evidence="5">
    <location>
        <begin position="810"/>
        <end position="873"/>
    </location>
</feature>
<evidence type="ECO:0000313" key="7">
    <source>
        <dbReference type="Proteomes" id="UP000823772"/>
    </source>
</evidence>
<dbReference type="InterPro" id="IPR011990">
    <property type="entry name" value="TPR-like_helical_dom_sf"/>
</dbReference>
<comment type="caution">
    <text evidence="6">The sequence shown here is derived from an EMBL/GenBank/DDBJ whole genome shotgun (WGS) entry which is preliminary data.</text>
</comment>
<protein>
    <submittedName>
        <fullName evidence="6">BatD family protein</fullName>
    </submittedName>
</protein>
<reference evidence="6" key="1">
    <citation type="submission" date="2020-10" db="EMBL/GenBank/DDBJ databases">
        <authorList>
            <person name="Gilroy R."/>
        </authorList>
    </citation>
    <scope>NUCLEOTIDE SEQUENCE</scope>
    <source>
        <strain evidence="6">B3-2255</strain>
    </source>
</reference>
<keyword evidence="3" id="KW-1133">Transmembrane helix</keyword>
<dbReference type="Gene3D" id="2.30.30.40">
    <property type="entry name" value="SH3 Domains"/>
    <property type="match status" value="1"/>
</dbReference>
<feature type="signal peptide" evidence="4">
    <location>
        <begin position="1"/>
        <end position="22"/>
    </location>
</feature>
<dbReference type="SUPFAM" id="SSF48452">
    <property type="entry name" value="TPR-like"/>
    <property type="match status" value="1"/>
</dbReference>
<evidence type="ECO:0000259" key="5">
    <source>
        <dbReference type="PROSITE" id="PS51781"/>
    </source>
</evidence>
<feature type="transmembrane region" description="Helical" evidence="3">
    <location>
        <begin position="614"/>
        <end position="633"/>
    </location>
</feature>
<keyword evidence="3" id="KW-0472">Membrane</keyword>
<dbReference type="PROSITE" id="PS50293">
    <property type="entry name" value="TPR_REGION"/>
    <property type="match status" value="1"/>
</dbReference>
<dbReference type="Gene3D" id="1.25.40.10">
    <property type="entry name" value="Tetratricopeptide repeat domain"/>
    <property type="match status" value="1"/>
</dbReference>
<feature type="transmembrane region" description="Helical" evidence="3">
    <location>
        <begin position="461"/>
        <end position="480"/>
    </location>
</feature>
<dbReference type="Proteomes" id="UP000823772">
    <property type="component" value="Unassembled WGS sequence"/>
</dbReference>
<evidence type="ECO:0000256" key="4">
    <source>
        <dbReference type="SAM" id="SignalP"/>
    </source>
</evidence>
<dbReference type="InterPro" id="IPR019734">
    <property type="entry name" value="TPR_rpt"/>
</dbReference>
<dbReference type="Pfam" id="PF13584">
    <property type="entry name" value="BatD"/>
    <property type="match status" value="2"/>
</dbReference>
<feature type="transmembrane region" description="Helical" evidence="3">
    <location>
        <begin position="751"/>
        <end position="772"/>
    </location>
</feature>
<evidence type="ECO:0000256" key="3">
    <source>
        <dbReference type="SAM" id="Phobius"/>
    </source>
</evidence>
<dbReference type="Pfam" id="PF00515">
    <property type="entry name" value="TPR_1"/>
    <property type="match status" value="1"/>
</dbReference>
<keyword evidence="3" id="KW-0812">Transmembrane</keyword>
<evidence type="ECO:0000256" key="2">
    <source>
        <dbReference type="SAM" id="MobiDB-lite"/>
    </source>
</evidence>
<dbReference type="PROSITE" id="PS50005">
    <property type="entry name" value="TPR"/>
    <property type="match status" value="1"/>
</dbReference>
<evidence type="ECO:0000313" key="6">
    <source>
        <dbReference type="EMBL" id="MBO8482157.1"/>
    </source>
</evidence>
<gene>
    <name evidence="6" type="ORF">IAC87_06395</name>
</gene>
<reference evidence="6" key="2">
    <citation type="journal article" date="2021" name="PeerJ">
        <title>Extensive microbial diversity within the chicken gut microbiome revealed by metagenomics and culture.</title>
        <authorList>
            <person name="Gilroy R."/>
            <person name="Ravi A."/>
            <person name="Getino M."/>
            <person name="Pursley I."/>
            <person name="Horton D.L."/>
            <person name="Alikhan N.F."/>
            <person name="Baker D."/>
            <person name="Gharbi K."/>
            <person name="Hall N."/>
            <person name="Watson M."/>
            <person name="Adriaenssens E.M."/>
            <person name="Foster-Nyarko E."/>
            <person name="Jarju S."/>
            <person name="Secka A."/>
            <person name="Antonio M."/>
            <person name="Oren A."/>
            <person name="Chaudhuri R.R."/>
            <person name="La Ragione R."/>
            <person name="Hildebrand F."/>
            <person name="Pallen M.J."/>
        </authorList>
    </citation>
    <scope>NUCLEOTIDE SEQUENCE</scope>
    <source>
        <strain evidence="6">B3-2255</strain>
    </source>
</reference>
<feature type="compositionally biased region" description="Low complexity" evidence="2">
    <location>
        <begin position="130"/>
        <end position="149"/>
    </location>
</feature>
<keyword evidence="1" id="KW-0802">TPR repeat</keyword>
<dbReference type="PROSITE" id="PS51781">
    <property type="entry name" value="SH3B"/>
    <property type="match status" value="1"/>
</dbReference>